<dbReference type="Proteomes" id="UP000290261">
    <property type="component" value="Unassembled WGS sequence"/>
</dbReference>
<reference evidence="4 5" key="1">
    <citation type="submission" date="2014-04" db="EMBL/GenBank/DDBJ databases">
        <title>Whole genome of Muricauda olearia.</title>
        <authorList>
            <person name="Zhang X.-H."/>
            <person name="Tang K."/>
        </authorList>
    </citation>
    <scope>NUCLEOTIDE SEQUENCE [LARGE SCALE GENOMIC DNA]</scope>
    <source>
        <strain evidence="4 5">Th120</strain>
    </source>
</reference>
<evidence type="ECO:0000256" key="1">
    <source>
        <dbReference type="SAM" id="Phobius"/>
    </source>
</evidence>
<gene>
    <name evidence="4" type="ORF">DN53_14480</name>
</gene>
<dbReference type="InterPro" id="IPR019196">
    <property type="entry name" value="ABC_transp_unknown"/>
</dbReference>
<sequence>MSKFFVSVLKAVVVVIILNLIAGFVYTRLDLTEDQRYTLSQPAVEVVQKFDSPVIVDVLLDGNIPPEFSKLKTETIQLLESFASKNSNIKYNLVDPLEDESQAQQTIAELQGLGLQPANVTVEENGKVSQELVFPWAMVNYRDNTVKVPLLKNKLGSTAEDRINNSVQQLEYAFADAFTKLSITDKKSIAVIKGNGELDDLYLADYLTTIRDYYNIGAITLDSVATSPQKVLDQLKNFDLAVVAKPTEAFTDQEKYVLDQFVVQGGKSIWLMDQVAMEMDSIYSGEGSAFALPRDLNLKDFFFQYGVRINPVLVNDMYFTQIVLATGEGNDSQYNPLPWYYNPMVFSRNNHPINTNIEAVRYQFTSPMEVLDNDYQKTVLLQSSPLSKTDGIPRQISLDILNNPPDRESYTNGDLPLAVLIEGDFVSMYKNRVKPLELQNTEEQGPENKMIVISDGDVIKNQLRNGRPLELGYDKWTNSFYGNKEFLVNCTNYLLDNTGLINIRNRKVSIPLLDVEKIVTQKTRWQLINIGIPVVLTLVFGIFFNYVRKRKFTV</sequence>
<evidence type="ECO:0000313" key="5">
    <source>
        <dbReference type="Proteomes" id="UP000290261"/>
    </source>
</evidence>
<dbReference type="Pfam" id="PF23357">
    <property type="entry name" value="DUF7088"/>
    <property type="match status" value="1"/>
</dbReference>
<evidence type="ECO:0000313" key="4">
    <source>
        <dbReference type="EMBL" id="RYC51400.1"/>
    </source>
</evidence>
<feature type="domain" description="ABC-type uncharacterised transport system" evidence="2">
    <location>
        <begin position="186"/>
        <end position="490"/>
    </location>
</feature>
<feature type="transmembrane region" description="Helical" evidence="1">
    <location>
        <begin position="527"/>
        <end position="547"/>
    </location>
</feature>
<feature type="transmembrane region" description="Helical" evidence="1">
    <location>
        <begin position="7"/>
        <end position="26"/>
    </location>
</feature>
<dbReference type="InterPro" id="IPR055396">
    <property type="entry name" value="DUF7088"/>
</dbReference>
<evidence type="ECO:0000259" key="2">
    <source>
        <dbReference type="Pfam" id="PF09822"/>
    </source>
</evidence>
<organism evidence="4 5">
    <name type="scientific">Flagellimonas olearia</name>
    <dbReference type="NCBI Taxonomy" id="552546"/>
    <lineage>
        <taxon>Bacteria</taxon>
        <taxon>Pseudomonadati</taxon>
        <taxon>Bacteroidota</taxon>
        <taxon>Flavobacteriia</taxon>
        <taxon>Flavobacteriales</taxon>
        <taxon>Flavobacteriaceae</taxon>
        <taxon>Flagellimonas</taxon>
    </lineage>
</organism>
<protein>
    <submittedName>
        <fullName evidence="4">Gliding motility protein GldG</fullName>
    </submittedName>
</protein>
<feature type="domain" description="DUF7088" evidence="3">
    <location>
        <begin position="33"/>
        <end position="139"/>
    </location>
</feature>
<keyword evidence="1" id="KW-1133">Transmembrane helix</keyword>
<keyword evidence="1" id="KW-0812">Transmembrane</keyword>
<dbReference type="Pfam" id="PF09822">
    <property type="entry name" value="ABC_transp_aux"/>
    <property type="match status" value="1"/>
</dbReference>
<dbReference type="NCBIfam" id="TIGR03521">
    <property type="entry name" value="GldG"/>
    <property type="match status" value="1"/>
</dbReference>
<proteinExistence type="predicted"/>
<accession>A0A444VL22</accession>
<keyword evidence="5" id="KW-1185">Reference proteome</keyword>
<dbReference type="EMBL" id="JJMP01000006">
    <property type="protein sequence ID" value="RYC51400.1"/>
    <property type="molecule type" value="Genomic_DNA"/>
</dbReference>
<comment type="caution">
    <text evidence="4">The sequence shown here is derived from an EMBL/GenBank/DDBJ whole genome shotgun (WGS) entry which is preliminary data.</text>
</comment>
<dbReference type="InterPro" id="IPR019863">
    <property type="entry name" value="Motility-assoc_ABC-rel_GldG"/>
</dbReference>
<evidence type="ECO:0000259" key="3">
    <source>
        <dbReference type="Pfam" id="PF23357"/>
    </source>
</evidence>
<dbReference type="AlphaFoldDB" id="A0A444VL22"/>
<dbReference type="RefSeq" id="WP_129654530.1">
    <property type="nucleotide sequence ID" value="NZ_ML142910.1"/>
</dbReference>
<keyword evidence="1" id="KW-0472">Membrane</keyword>
<name>A0A444VL22_9FLAO</name>